<dbReference type="EMBL" id="GBRH01159837">
    <property type="protein sequence ID" value="JAE38059.1"/>
    <property type="molecule type" value="Transcribed_RNA"/>
</dbReference>
<accession>A0A0A9HQE8</accession>
<evidence type="ECO:0000313" key="1">
    <source>
        <dbReference type="EMBL" id="JAE38059.1"/>
    </source>
</evidence>
<sequence length="18" mass="2180">MKHELCYQKKSKRTKATV</sequence>
<reference evidence="1" key="2">
    <citation type="journal article" date="2015" name="Data Brief">
        <title>Shoot transcriptome of the giant reed, Arundo donax.</title>
        <authorList>
            <person name="Barrero R.A."/>
            <person name="Guerrero F.D."/>
            <person name="Moolhuijzen P."/>
            <person name="Goolsby J.A."/>
            <person name="Tidwell J."/>
            <person name="Bellgard S.E."/>
            <person name="Bellgard M.I."/>
        </authorList>
    </citation>
    <scope>NUCLEOTIDE SEQUENCE</scope>
    <source>
        <tissue evidence="1">Shoot tissue taken approximately 20 cm above the soil surface</tissue>
    </source>
</reference>
<proteinExistence type="predicted"/>
<name>A0A0A9HQE8_ARUDO</name>
<protein>
    <submittedName>
        <fullName evidence="1">Uncharacterized protein</fullName>
    </submittedName>
</protein>
<dbReference type="AlphaFoldDB" id="A0A0A9HQE8"/>
<organism evidence="1">
    <name type="scientific">Arundo donax</name>
    <name type="common">Giant reed</name>
    <name type="synonym">Donax arundinaceus</name>
    <dbReference type="NCBI Taxonomy" id="35708"/>
    <lineage>
        <taxon>Eukaryota</taxon>
        <taxon>Viridiplantae</taxon>
        <taxon>Streptophyta</taxon>
        <taxon>Embryophyta</taxon>
        <taxon>Tracheophyta</taxon>
        <taxon>Spermatophyta</taxon>
        <taxon>Magnoliopsida</taxon>
        <taxon>Liliopsida</taxon>
        <taxon>Poales</taxon>
        <taxon>Poaceae</taxon>
        <taxon>PACMAD clade</taxon>
        <taxon>Arundinoideae</taxon>
        <taxon>Arundineae</taxon>
        <taxon>Arundo</taxon>
    </lineage>
</organism>
<reference evidence="1" key="1">
    <citation type="submission" date="2014-09" db="EMBL/GenBank/DDBJ databases">
        <authorList>
            <person name="Magalhaes I.L.F."/>
            <person name="Oliveira U."/>
            <person name="Santos F.R."/>
            <person name="Vidigal T.H.D.A."/>
            <person name="Brescovit A.D."/>
            <person name="Santos A.J."/>
        </authorList>
    </citation>
    <scope>NUCLEOTIDE SEQUENCE</scope>
    <source>
        <tissue evidence="1">Shoot tissue taken approximately 20 cm above the soil surface</tissue>
    </source>
</reference>